<evidence type="ECO:0000313" key="26">
    <source>
        <dbReference type="RefSeq" id="XP_006197427.1"/>
    </source>
</evidence>
<evidence type="ECO:0000256" key="9">
    <source>
        <dbReference type="ARBA" id="ARBA00022618"/>
    </source>
</evidence>
<evidence type="ECO:0000259" key="23">
    <source>
        <dbReference type="PROSITE" id="PS50054"/>
    </source>
</evidence>
<keyword evidence="25" id="KW-1185">Reference proteome</keyword>
<dbReference type="Pfam" id="PF22785">
    <property type="entry name" value="Tc-R-P"/>
    <property type="match status" value="1"/>
</dbReference>
<evidence type="ECO:0000256" key="13">
    <source>
        <dbReference type="ARBA" id="ARBA00023242"/>
    </source>
</evidence>
<evidence type="ECO:0000256" key="17">
    <source>
        <dbReference type="ARBA" id="ARBA00047761"/>
    </source>
</evidence>
<evidence type="ECO:0000256" key="6">
    <source>
        <dbReference type="ARBA" id="ARBA00013081"/>
    </source>
</evidence>
<evidence type="ECO:0000256" key="16">
    <source>
        <dbReference type="ARBA" id="ARBA00037822"/>
    </source>
</evidence>
<keyword evidence="8" id="KW-0597">Phosphoprotein</keyword>
<evidence type="ECO:0000256" key="15">
    <source>
        <dbReference type="ARBA" id="ARBA00023306"/>
    </source>
</evidence>
<dbReference type="CDD" id="cd17657">
    <property type="entry name" value="CDC14_N"/>
    <property type="match status" value="1"/>
</dbReference>
<dbReference type="InterPro" id="IPR016130">
    <property type="entry name" value="Tyr_Pase_AS"/>
</dbReference>
<evidence type="ECO:0000256" key="7">
    <source>
        <dbReference type="ARBA" id="ARBA00022490"/>
    </source>
</evidence>
<dbReference type="InterPro" id="IPR050561">
    <property type="entry name" value="PTP"/>
</dbReference>
<keyword evidence="15" id="KW-0131">Cell cycle</keyword>
<gene>
    <name evidence="26" type="primary">CDC14A</name>
</gene>
<dbReference type="InterPro" id="IPR003595">
    <property type="entry name" value="Tyr_Pase_cat"/>
</dbReference>
<dbReference type="CTD" id="8556"/>
<evidence type="ECO:0000256" key="5">
    <source>
        <dbReference type="ARBA" id="ARBA00013064"/>
    </source>
</evidence>
<dbReference type="GeneID" id="102536621"/>
<dbReference type="SMART" id="SM00404">
    <property type="entry name" value="PTPc_motif"/>
    <property type="match status" value="1"/>
</dbReference>
<feature type="compositionally biased region" description="Polar residues" evidence="22">
    <location>
        <begin position="430"/>
        <end position="448"/>
    </location>
</feature>
<evidence type="ECO:0000256" key="4">
    <source>
        <dbReference type="ARBA" id="ARBA00007315"/>
    </source>
</evidence>
<dbReference type="PROSITE" id="PS50054">
    <property type="entry name" value="TYR_PHOSPHATASE_DUAL"/>
    <property type="match status" value="1"/>
</dbReference>
<dbReference type="RefSeq" id="XP_006197427.1">
    <property type="nucleotide sequence ID" value="XM_006197365.4"/>
</dbReference>
<dbReference type="GO" id="GO:0051301">
    <property type="term" value="P:cell division"/>
    <property type="evidence" value="ECO:0007669"/>
    <property type="project" value="UniProtKB-KW"/>
</dbReference>
<comment type="similarity">
    <text evidence="4">Belongs to the protein-tyrosine phosphatase family. Non-receptor class CDC14 subfamily.</text>
</comment>
<organism evidence="25 26">
    <name type="scientific">Vicugna pacos</name>
    <name type="common">Alpaca</name>
    <name type="synonym">Lama pacos</name>
    <dbReference type="NCBI Taxonomy" id="30538"/>
    <lineage>
        <taxon>Eukaryota</taxon>
        <taxon>Metazoa</taxon>
        <taxon>Chordata</taxon>
        <taxon>Craniata</taxon>
        <taxon>Vertebrata</taxon>
        <taxon>Euteleostomi</taxon>
        <taxon>Mammalia</taxon>
        <taxon>Eutheria</taxon>
        <taxon>Laurasiatheria</taxon>
        <taxon>Artiodactyla</taxon>
        <taxon>Tylopoda</taxon>
        <taxon>Camelidae</taxon>
        <taxon>Vicugna</taxon>
    </lineage>
</organism>
<dbReference type="KEGG" id="vpc:102536621"/>
<dbReference type="PANTHER" id="PTHR23339">
    <property type="entry name" value="TYROSINE SPECIFIC PROTEIN PHOSPHATASE AND DUAL SPECIFICITY PROTEIN PHOSPHATASE"/>
    <property type="match status" value="1"/>
</dbReference>
<dbReference type="GO" id="GO:0005634">
    <property type="term" value="C:nucleus"/>
    <property type="evidence" value="ECO:0007669"/>
    <property type="project" value="UniProtKB-SubCell"/>
</dbReference>
<keyword evidence="11" id="KW-0904">Protein phosphatase</keyword>
<dbReference type="Gene3D" id="3.90.190.10">
    <property type="entry name" value="Protein tyrosine phosphatase superfamily"/>
    <property type="match status" value="2"/>
</dbReference>
<proteinExistence type="inferred from homology"/>
<dbReference type="SUPFAM" id="SSF52799">
    <property type="entry name" value="(Phosphotyrosine protein) phosphatases II"/>
    <property type="match status" value="2"/>
</dbReference>
<evidence type="ECO:0000256" key="18">
    <source>
        <dbReference type="ARBA" id="ARBA00048336"/>
    </source>
</evidence>
<protein>
    <recommendedName>
        <fullName evidence="20">Dual specificity protein phosphatase CDC14A</fullName>
        <ecNumber evidence="6">3.1.3.16</ecNumber>
        <ecNumber evidence="5">3.1.3.48</ecNumber>
    </recommendedName>
    <alternativeName>
        <fullName evidence="21">CDC14 cell division cycle 14 homolog A</fullName>
    </alternativeName>
</protein>
<keyword evidence="13" id="KW-0539">Nucleus</keyword>
<comment type="catalytic activity">
    <reaction evidence="18">
        <text>O-phospho-L-threonyl-[protein] + H2O = L-threonyl-[protein] + phosphate</text>
        <dbReference type="Rhea" id="RHEA:47004"/>
        <dbReference type="Rhea" id="RHEA-COMP:11060"/>
        <dbReference type="Rhea" id="RHEA-COMP:11605"/>
        <dbReference type="ChEBI" id="CHEBI:15377"/>
        <dbReference type="ChEBI" id="CHEBI:30013"/>
        <dbReference type="ChEBI" id="CHEBI:43474"/>
        <dbReference type="ChEBI" id="CHEBI:61977"/>
        <dbReference type="EC" id="3.1.3.16"/>
    </reaction>
</comment>
<evidence type="ECO:0000256" key="22">
    <source>
        <dbReference type="SAM" id="MobiDB-lite"/>
    </source>
</evidence>
<dbReference type="GO" id="GO:0060091">
    <property type="term" value="C:kinocilium"/>
    <property type="evidence" value="ECO:0007669"/>
    <property type="project" value="UniProtKB-SubCell"/>
</dbReference>
<dbReference type="PROSITE" id="PS00383">
    <property type="entry name" value="TYR_PHOSPHATASE_1"/>
    <property type="match status" value="1"/>
</dbReference>
<feature type="region of interest" description="Disordered" evidence="22">
    <location>
        <begin position="398"/>
        <end position="449"/>
    </location>
</feature>
<dbReference type="PROSITE" id="PS50056">
    <property type="entry name" value="TYR_PHOSPHATASE_2"/>
    <property type="match status" value="1"/>
</dbReference>
<dbReference type="Proteomes" id="UP001652581">
    <property type="component" value="Chromosome 9"/>
</dbReference>
<dbReference type="FunFam" id="3.90.190.10:FF:000006">
    <property type="entry name" value="Dual specificity protein phosphatase CDC14B"/>
    <property type="match status" value="1"/>
</dbReference>
<name>A0A6I9HWD1_VICPA</name>
<keyword evidence="12" id="KW-0206">Cytoskeleton</keyword>
<feature type="domain" description="Tyrosine specific protein phosphatases" evidence="24">
    <location>
        <begin position="261"/>
        <end position="323"/>
    </location>
</feature>
<dbReference type="InterPro" id="IPR000387">
    <property type="entry name" value="Tyr_Pase_dom"/>
</dbReference>
<evidence type="ECO:0000256" key="3">
    <source>
        <dbReference type="ARBA" id="ARBA00004647"/>
    </source>
</evidence>
<dbReference type="AlphaFoldDB" id="A0A6I9HWD1"/>
<evidence type="ECO:0000256" key="21">
    <source>
        <dbReference type="ARBA" id="ARBA00081131"/>
    </source>
</evidence>
<dbReference type="InterPro" id="IPR020422">
    <property type="entry name" value="TYR_PHOSPHATASE_DUAL_dom"/>
</dbReference>
<comment type="function">
    <text evidence="19">Dual-specificity phosphatase. Required for centrosome separation and productive cytokinesis during cell division. Dephosphorylates SIRT2 around early anaphase. May dephosphorylate the APC subunit FZR1/CDH1, thereby promoting APC-FZR1 dependent degradation of mitotic cyclins and subsequent exit from mitosis. Required for normal hearing.</text>
</comment>
<sequence length="624" mass="69482">MAAESGELIGACEFMKDRLYFATLRNRPKSTVNTHYFSIDEELVYENFYADFGPLNLAMVYRYCCKLNKKLKSYSLSRKKIVHYTCFDQRKRANAAFLMGAYAVIYLKKTPEEAYRALLSGSDAPYLPFRDASFGNCTYNLTILDCLQGIRKGLQHGFFDFETFDVDEYEHYERVENGDFNWIVPGKFLAFSGPHPKSKIENGYPLHAPEAYFPYFKKHNVTAIVRLNKKIYEAKRFTDAGFEHYDLFFIDGSTPSDSIVRRFLSICENAEGAIAVHCKAGLGRTGTLIACYVMKHYRFTHAEIIAWIRICRPGSIIGPQQHFLEEKQASLWVQGDIFRSKLKNRPSCEGSINKILSSLDDMSICGNLPKIQNVERFGENNLEEDEDVEMKNNITQGDKLRALKSQRQPRSSPSCAFRLEDMKGHPRAVSQPSRLSSSPQGSASTLKTSKVALSPSVTAKRINRGSLSSGASVRSFSINSRLASSLGNLNNAADDPENKKAASPLRVGFIANPFTSLLNGSPQPPARNDPELNNNQSSRSTSSTGNPLNSQPSPQCAKTEEPSTALRPSYTGLSSSSARFLSRSIPVSSQTPALGPENPECNFGALPSPPRLPPKKFNSSKEAF</sequence>
<feature type="compositionally biased region" description="Low complexity" evidence="22">
    <location>
        <begin position="533"/>
        <end position="546"/>
    </location>
</feature>
<keyword evidence="14" id="KW-0966">Cell projection</keyword>
<dbReference type="InterPro" id="IPR029021">
    <property type="entry name" value="Prot-tyrosine_phosphatase-like"/>
</dbReference>
<evidence type="ECO:0000256" key="12">
    <source>
        <dbReference type="ARBA" id="ARBA00023212"/>
    </source>
</evidence>
<accession>A0A6I9HWD1</accession>
<keyword evidence="9" id="KW-0132">Cell division</keyword>
<keyword evidence="10" id="KW-0378">Hydrolase</keyword>
<dbReference type="GO" id="GO:0004725">
    <property type="term" value="F:protein tyrosine phosphatase activity"/>
    <property type="evidence" value="ECO:0007669"/>
    <property type="project" value="UniProtKB-EC"/>
</dbReference>
<evidence type="ECO:0000256" key="2">
    <source>
        <dbReference type="ARBA" id="ARBA00004300"/>
    </source>
</evidence>
<dbReference type="CDD" id="cd14499">
    <property type="entry name" value="CDC14_C"/>
    <property type="match status" value="1"/>
</dbReference>
<evidence type="ECO:0000256" key="10">
    <source>
        <dbReference type="ARBA" id="ARBA00022801"/>
    </source>
</evidence>
<evidence type="ECO:0000256" key="20">
    <source>
        <dbReference type="ARBA" id="ARBA00069786"/>
    </source>
</evidence>
<dbReference type="InterPro" id="IPR044506">
    <property type="entry name" value="CDC14_C"/>
</dbReference>
<feature type="domain" description="Tyrosine-protein phosphatase" evidence="23">
    <location>
        <begin position="179"/>
        <end position="336"/>
    </location>
</feature>
<feature type="region of interest" description="Disordered" evidence="22">
    <location>
        <begin position="516"/>
        <end position="624"/>
    </location>
</feature>
<reference evidence="26" key="1">
    <citation type="submission" date="2025-08" db="UniProtKB">
        <authorList>
            <consortium name="RefSeq"/>
        </authorList>
    </citation>
    <scope>IDENTIFICATION</scope>
</reference>
<dbReference type="EC" id="3.1.3.16" evidence="6"/>
<dbReference type="GO" id="GO:0004722">
    <property type="term" value="F:protein serine/threonine phosphatase activity"/>
    <property type="evidence" value="ECO:0007669"/>
    <property type="project" value="UniProtKB-EC"/>
</dbReference>
<dbReference type="FunFam" id="3.90.190.10:FF:000032">
    <property type="entry name" value="dual specificity protein phosphatase CDC14A isoform X1"/>
    <property type="match status" value="1"/>
</dbReference>
<evidence type="ECO:0000313" key="25">
    <source>
        <dbReference type="Proteomes" id="UP001652581"/>
    </source>
</evidence>
<evidence type="ECO:0000256" key="14">
    <source>
        <dbReference type="ARBA" id="ARBA00023273"/>
    </source>
</evidence>
<keyword evidence="7" id="KW-0963">Cytoplasm</keyword>
<feature type="compositionally biased region" description="Polar residues" evidence="22">
    <location>
        <begin position="405"/>
        <end position="414"/>
    </location>
</feature>
<dbReference type="InterPro" id="IPR029260">
    <property type="entry name" value="DSPn"/>
</dbReference>
<evidence type="ECO:0000256" key="1">
    <source>
        <dbReference type="ARBA" id="ARBA00004123"/>
    </source>
</evidence>
<dbReference type="EC" id="3.1.3.48" evidence="5"/>
<dbReference type="Pfam" id="PF14671">
    <property type="entry name" value="DSPn"/>
    <property type="match status" value="1"/>
</dbReference>
<dbReference type="SMART" id="SM00195">
    <property type="entry name" value="DSPc"/>
    <property type="match status" value="1"/>
</dbReference>
<dbReference type="GO" id="GO:0005813">
    <property type="term" value="C:centrosome"/>
    <property type="evidence" value="ECO:0007669"/>
    <property type="project" value="UniProtKB-SubCell"/>
</dbReference>
<dbReference type="GO" id="GO:0007605">
    <property type="term" value="P:sensory perception of sound"/>
    <property type="evidence" value="ECO:0007669"/>
    <property type="project" value="UniProtKB-ARBA"/>
</dbReference>
<evidence type="ECO:0000256" key="11">
    <source>
        <dbReference type="ARBA" id="ARBA00022912"/>
    </source>
</evidence>
<evidence type="ECO:0000256" key="19">
    <source>
        <dbReference type="ARBA" id="ARBA00053708"/>
    </source>
</evidence>
<feature type="compositionally biased region" description="Low complexity" evidence="22">
    <location>
        <begin position="573"/>
        <end position="584"/>
    </location>
</feature>
<comment type="catalytic activity">
    <reaction evidence="17">
        <text>O-phospho-L-seryl-[protein] + H2O = L-seryl-[protein] + phosphate</text>
        <dbReference type="Rhea" id="RHEA:20629"/>
        <dbReference type="Rhea" id="RHEA-COMP:9863"/>
        <dbReference type="Rhea" id="RHEA-COMP:11604"/>
        <dbReference type="ChEBI" id="CHEBI:15377"/>
        <dbReference type="ChEBI" id="CHEBI:29999"/>
        <dbReference type="ChEBI" id="CHEBI:43474"/>
        <dbReference type="ChEBI" id="CHEBI:83421"/>
        <dbReference type="EC" id="3.1.3.16"/>
    </reaction>
</comment>
<feature type="compositionally biased region" description="Polar residues" evidence="22">
    <location>
        <begin position="547"/>
        <end position="556"/>
    </location>
</feature>
<dbReference type="GO" id="GO:0000922">
    <property type="term" value="C:spindle pole"/>
    <property type="evidence" value="ECO:0007669"/>
    <property type="project" value="UniProtKB-SubCell"/>
</dbReference>
<evidence type="ECO:0000256" key="8">
    <source>
        <dbReference type="ARBA" id="ARBA00022553"/>
    </source>
</evidence>
<evidence type="ECO:0000259" key="24">
    <source>
        <dbReference type="PROSITE" id="PS50056"/>
    </source>
</evidence>
<comment type="subcellular location">
    <subcellularLocation>
        <location evidence="16">Cell projection</location>
        <location evidence="16">Kinocilium</location>
    </subcellularLocation>
    <subcellularLocation>
        <location evidence="2">Cytoplasm</location>
        <location evidence="2">Cytoskeleton</location>
        <location evidence="2">Microtubule organizing center</location>
        <location evidence="2">Centrosome</location>
    </subcellularLocation>
    <subcellularLocation>
        <location evidence="3">Cytoplasm</location>
        <location evidence="3">Cytoskeleton</location>
        <location evidence="3">Spindle pole</location>
    </subcellularLocation>
    <subcellularLocation>
        <location evidence="1">Nucleus</location>
    </subcellularLocation>
</comment>